<evidence type="ECO:0000256" key="3">
    <source>
        <dbReference type="SAM" id="MobiDB-lite"/>
    </source>
</evidence>
<keyword evidence="1" id="KW-1188">Viral release from host cell</keyword>
<gene>
    <name evidence="4" type="ORF">FC43_GL000913</name>
</gene>
<dbReference type="PATRIC" id="fig|1423760.3.peg.938"/>
<evidence type="ECO:0000313" key="5">
    <source>
        <dbReference type="Proteomes" id="UP000050816"/>
    </source>
</evidence>
<dbReference type="Pfam" id="PF03592">
    <property type="entry name" value="Terminase_2"/>
    <property type="match status" value="1"/>
</dbReference>
<dbReference type="PANTHER" id="PTHR41328:SF2">
    <property type="entry name" value="TERMINASE SMALL SUBUNIT"/>
    <property type="match status" value="1"/>
</dbReference>
<feature type="compositionally biased region" description="Basic and acidic residues" evidence="3">
    <location>
        <begin position="143"/>
        <end position="156"/>
    </location>
</feature>
<dbReference type="InterPro" id="IPR052404">
    <property type="entry name" value="SPP1-like_terminase"/>
</dbReference>
<dbReference type="AlphaFoldDB" id="A0A0R1UAI7"/>
<reference evidence="4 5" key="1">
    <citation type="journal article" date="2015" name="Genome Announc.">
        <title>Expanding the biotechnology potential of lactobacilli through comparative genomics of 213 strains and associated genera.</title>
        <authorList>
            <person name="Sun Z."/>
            <person name="Harris H.M."/>
            <person name="McCann A."/>
            <person name="Guo C."/>
            <person name="Argimon S."/>
            <person name="Zhang W."/>
            <person name="Yang X."/>
            <person name="Jeffery I.B."/>
            <person name="Cooney J.C."/>
            <person name="Kagawa T.F."/>
            <person name="Liu W."/>
            <person name="Song Y."/>
            <person name="Salvetti E."/>
            <person name="Wrobel A."/>
            <person name="Rasinkangas P."/>
            <person name="Parkhill J."/>
            <person name="Rea M.C."/>
            <person name="O'Sullivan O."/>
            <person name="Ritari J."/>
            <person name="Douillard F.P."/>
            <person name="Paul Ross R."/>
            <person name="Yang R."/>
            <person name="Briner A.E."/>
            <person name="Felis G.E."/>
            <person name="de Vos W.M."/>
            <person name="Barrangou R."/>
            <person name="Klaenhammer T.R."/>
            <person name="Caufield P.W."/>
            <person name="Cui Y."/>
            <person name="Zhang H."/>
            <person name="O'Toole P.W."/>
        </authorList>
    </citation>
    <scope>NUCLEOTIDE SEQUENCE [LARGE SCALE GENOMIC DNA]</scope>
    <source>
        <strain evidence="4 5">DSM 15946</strain>
    </source>
</reference>
<dbReference type="InterPro" id="IPR005335">
    <property type="entry name" value="Terminase_ssu"/>
</dbReference>
<dbReference type="GO" id="GO:0051276">
    <property type="term" value="P:chromosome organization"/>
    <property type="evidence" value="ECO:0007669"/>
    <property type="project" value="InterPro"/>
</dbReference>
<evidence type="ECO:0000256" key="2">
    <source>
        <dbReference type="ARBA" id="ARBA00023219"/>
    </source>
</evidence>
<organism evidence="4 5">
    <name type="scientific">Limosilactobacillus ingluviei DSM 15946</name>
    <dbReference type="NCBI Taxonomy" id="1423760"/>
    <lineage>
        <taxon>Bacteria</taxon>
        <taxon>Bacillati</taxon>
        <taxon>Bacillota</taxon>
        <taxon>Bacilli</taxon>
        <taxon>Lactobacillales</taxon>
        <taxon>Lactobacillaceae</taxon>
        <taxon>Limosilactobacillus</taxon>
    </lineage>
</organism>
<dbReference type="Proteomes" id="UP000050816">
    <property type="component" value="Unassembled WGS sequence"/>
</dbReference>
<dbReference type="InterPro" id="IPR038713">
    <property type="entry name" value="Terminase_Gp1_N_sf"/>
</dbReference>
<evidence type="ECO:0000313" key="4">
    <source>
        <dbReference type="EMBL" id="KRL87810.1"/>
    </source>
</evidence>
<name>A0A0R1UAI7_9LACO</name>
<keyword evidence="2" id="KW-0231">Viral genome packaging</keyword>
<proteinExistence type="predicted"/>
<comment type="caution">
    <text evidence="4">The sequence shown here is derived from an EMBL/GenBank/DDBJ whole genome shotgun (WGS) entry which is preliminary data.</text>
</comment>
<evidence type="ECO:0000256" key="1">
    <source>
        <dbReference type="ARBA" id="ARBA00022612"/>
    </source>
</evidence>
<dbReference type="Gene3D" id="1.10.10.1400">
    <property type="entry name" value="Terminase, small subunit, N-terminal DNA-binding domain, HTH motif"/>
    <property type="match status" value="1"/>
</dbReference>
<accession>A0A0R1UAI7</accession>
<sequence length="169" mass="18623">MKLTAKQRLFADEYIKSGNASDAAIKAGYNAKSARFIGAENLTKPNIKAYIDAKMAEIESSKIADAKEVLEFYARVLREEETEEVALAAGDDVVTVRKKPSMKDKIAVAKEIMKRYPLTDPLVAAQIKKLQAETEIAEWKRNELTGENKAADKTTLVDDIGGIDDGQDD</sequence>
<dbReference type="PANTHER" id="PTHR41328">
    <property type="entry name" value="TERMINASE SMALL SUBUNIT-RELATED"/>
    <property type="match status" value="1"/>
</dbReference>
<feature type="region of interest" description="Disordered" evidence="3">
    <location>
        <begin position="143"/>
        <end position="169"/>
    </location>
</feature>
<dbReference type="EMBL" id="AZFK01000087">
    <property type="protein sequence ID" value="KRL87810.1"/>
    <property type="molecule type" value="Genomic_DNA"/>
</dbReference>
<protein>
    <submittedName>
        <fullName evidence="4">Terminase small subunit</fullName>
    </submittedName>
</protein>
<dbReference type="Gene3D" id="6.10.140.2160">
    <property type="match status" value="1"/>
</dbReference>